<evidence type="ECO:0000256" key="5">
    <source>
        <dbReference type="ARBA" id="ARBA00023128"/>
    </source>
</evidence>
<evidence type="ECO:0000256" key="2">
    <source>
        <dbReference type="ARBA" id="ARBA00004240"/>
    </source>
</evidence>
<gene>
    <name evidence="7" type="ORF">GQX73_g4898</name>
</gene>
<organism evidence="7 8">
    <name type="scientific">Xylaria multiplex</name>
    <dbReference type="NCBI Taxonomy" id="323545"/>
    <lineage>
        <taxon>Eukaryota</taxon>
        <taxon>Fungi</taxon>
        <taxon>Dikarya</taxon>
        <taxon>Ascomycota</taxon>
        <taxon>Pezizomycotina</taxon>
        <taxon>Sordariomycetes</taxon>
        <taxon>Xylariomycetidae</taxon>
        <taxon>Xylariales</taxon>
        <taxon>Xylariaceae</taxon>
        <taxon>Xylaria</taxon>
    </lineage>
</organism>
<protein>
    <recommendedName>
        <fullName evidence="9">DUF676 domain-containing protein</fullName>
    </recommendedName>
</protein>
<dbReference type="GO" id="GO:0016020">
    <property type="term" value="C:membrane"/>
    <property type="evidence" value="ECO:0007669"/>
    <property type="project" value="UniProtKB-SubCell"/>
</dbReference>
<dbReference type="Gene3D" id="3.40.50.1820">
    <property type="entry name" value="alpha/beta hydrolase"/>
    <property type="match status" value="1"/>
</dbReference>
<reference evidence="7 8" key="1">
    <citation type="submission" date="2019-12" db="EMBL/GenBank/DDBJ databases">
        <title>Draft genome sequence of the ascomycete Xylaria multiplex DSM 110363.</title>
        <authorList>
            <person name="Buettner E."/>
            <person name="Kellner H."/>
        </authorList>
    </citation>
    <scope>NUCLEOTIDE SEQUENCE [LARGE SCALE GENOMIC DNA]</scope>
    <source>
        <strain evidence="7 8">DSM 110363</strain>
    </source>
</reference>
<keyword evidence="8" id="KW-1185">Reference proteome</keyword>
<name>A0A7C8IXB8_9PEZI</name>
<dbReference type="InterPro" id="IPR052374">
    <property type="entry name" value="SERAC1"/>
</dbReference>
<evidence type="ECO:0008006" key="9">
    <source>
        <dbReference type="Google" id="ProtNLM"/>
    </source>
</evidence>
<dbReference type="EMBL" id="WUBL01000047">
    <property type="protein sequence ID" value="KAF2968642.1"/>
    <property type="molecule type" value="Genomic_DNA"/>
</dbReference>
<dbReference type="InParanoid" id="A0A7C8IXB8"/>
<evidence type="ECO:0000256" key="3">
    <source>
        <dbReference type="ARBA" id="ARBA00004370"/>
    </source>
</evidence>
<dbReference type="PANTHER" id="PTHR48182">
    <property type="entry name" value="PROTEIN SERAC1"/>
    <property type="match status" value="1"/>
</dbReference>
<dbReference type="PANTHER" id="PTHR48182:SF2">
    <property type="entry name" value="PROTEIN SERAC1"/>
    <property type="match status" value="1"/>
</dbReference>
<comment type="caution">
    <text evidence="7">The sequence shown here is derived from an EMBL/GenBank/DDBJ whole genome shotgun (WGS) entry which is preliminary data.</text>
</comment>
<accession>A0A7C8IXB8</accession>
<evidence type="ECO:0000256" key="1">
    <source>
        <dbReference type="ARBA" id="ARBA00004173"/>
    </source>
</evidence>
<evidence type="ECO:0000313" key="8">
    <source>
        <dbReference type="Proteomes" id="UP000481858"/>
    </source>
</evidence>
<dbReference type="OrthoDB" id="1658288at2759"/>
<evidence type="ECO:0000256" key="6">
    <source>
        <dbReference type="ARBA" id="ARBA00023136"/>
    </source>
</evidence>
<keyword evidence="6" id="KW-0472">Membrane</keyword>
<comment type="subcellular location">
    <subcellularLocation>
        <location evidence="2">Endoplasmic reticulum</location>
    </subcellularLocation>
    <subcellularLocation>
        <location evidence="3">Membrane</location>
    </subcellularLocation>
    <subcellularLocation>
        <location evidence="1">Mitochondrion</location>
    </subcellularLocation>
</comment>
<dbReference type="InterPro" id="IPR029058">
    <property type="entry name" value="AB_hydrolase_fold"/>
</dbReference>
<keyword evidence="5" id="KW-0496">Mitochondrion</keyword>
<dbReference type="GO" id="GO:0005739">
    <property type="term" value="C:mitochondrion"/>
    <property type="evidence" value="ECO:0007669"/>
    <property type="project" value="UniProtKB-SubCell"/>
</dbReference>
<keyword evidence="4" id="KW-0256">Endoplasmic reticulum</keyword>
<proteinExistence type="predicted"/>
<dbReference type="SUPFAM" id="SSF53474">
    <property type="entry name" value="alpha/beta-Hydrolases"/>
    <property type="match status" value="1"/>
</dbReference>
<dbReference type="AlphaFoldDB" id="A0A7C8IXB8"/>
<dbReference type="Proteomes" id="UP000481858">
    <property type="component" value="Unassembled WGS sequence"/>
</dbReference>
<evidence type="ECO:0000256" key="4">
    <source>
        <dbReference type="ARBA" id="ARBA00022824"/>
    </source>
</evidence>
<evidence type="ECO:0000313" key="7">
    <source>
        <dbReference type="EMBL" id="KAF2968642.1"/>
    </source>
</evidence>
<sequence length="279" mass="31034">MVNELHLLTEEPQSPTMDIVAIHGLNGHYSETFTDKSWYGHGTLWLKDLLPKKIPGCRVMSFEYDASINSMSVANVRDAARSLLELLRDKREDTIYSDVPIVIVAHSLGGIVIKQALVLAEDDYPNMANCTKGIVFFGTPHRGADAAQWALMAEKIGHAVLRTSRSAFVKILEKNSEGLYKISEDFRPMAANYAIVSFYEEYAFNILGKVIVDKDSAIMGLPHEQKMMLSGTHTSMVRFSSSDKQFDAVWKRIKRAAAGVPRRGQDQFDISHGPVAPSS</sequence>
<dbReference type="GO" id="GO:0005783">
    <property type="term" value="C:endoplasmic reticulum"/>
    <property type="evidence" value="ECO:0007669"/>
    <property type="project" value="UniProtKB-SubCell"/>
</dbReference>